<sequence length="136" mass="14181">MSTTATVSPAAYDWRAARRKRILAIAGTMAANCVVWTIAVPVAGVDLSVGPTEITLTAVSVVTLLAGLLAWTLLGLLRRWTRRPTAAFTWIAGAVLLVSLLGPLGADSTGAVVTLLVMHLVAGAGLIPTLPRTVRR</sequence>
<comment type="caution">
    <text evidence="2">The sequence shown here is derived from an EMBL/GenBank/DDBJ whole genome shotgun (WGS) entry which is preliminary data.</text>
</comment>
<dbReference type="EMBL" id="BONE01000094">
    <property type="protein sequence ID" value="GIF77557.1"/>
    <property type="molecule type" value="Genomic_DNA"/>
</dbReference>
<evidence type="ECO:0000256" key="1">
    <source>
        <dbReference type="SAM" id="Phobius"/>
    </source>
</evidence>
<evidence type="ECO:0000313" key="3">
    <source>
        <dbReference type="Proteomes" id="UP000604117"/>
    </source>
</evidence>
<keyword evidence="3" id="KW-1185">Reference proteome</keyword>
<feature type="transmembrane region" description="Helical" evidence="1">
    <location>
        <begin position="111"/>
        <end position="130"/>
    </location>
</feature>
<reference evidence="2 3" key="1">
    <citation type="submission" date="2021-01" db="EMBL/GenBank/DDBJ databases">
        <title>Whole genome shotgun sequence of Asanoa siamensis NBRC 107932.</title>
        <authorList>
            <person name="Komaki H."/>
            <person name="Tamura T."/>
        </authorList>
    </citation>
    <scope>NUCLEOTIDE SEQUENCE [LARGE SCALE GENOMIC DNA]</scope>
    <source>
        <strain evidence="2 3">NBRC 107932</strain>
    </source>
</reference>
<gene>
    <name evidence="2" type="ORF">Asi02nite_70750</name>
</gene>
<name>A0ABQ4D351_9ACTN</name>
<evidence type="ECO:0000313" key="2">
    <source>
        <dbReference type="EMBL" id="GIF77557.1"/>
    </source>
</evidence>
<feature type="transmembrane region" description="Helical" evidence="1">
    <location>
        <begin position="22"/>
        <end position="42"/>
    </location>
</feature>
<dbReference type="Proteomes" id="UP000604117">
    <property type="component" value="Unassembled WGS sequence"/>
</dbReference>
<accession>A0ABQ4D351</accession>
<keyword evidence="1" id="KW-1133">Transmembrane helix</keyword>
<proteinExistence type="predicted"/>
<feature type="transmembrane region" description="Helical" evidence="1">
    <location>
        <begin position="54"/>
        <end position="74"/>
    </location>
</feature>
<dbReference type="Pfam" id="PF19545">
    <property type="entry name" value="DUF6069"/>
    <property type="match status" value="1"/>
</dbReference>
<organism evidence="2 3">
    <name type="scientific">Asanoa siamensis</name>
    <dbReference type="NCBI Taxonomy" id="926357"/>
    <lineage>
        <taxon>Bacteria</taxon>
        <taxon>Bacillati</taxon>
        <taxon>Actinomycetota</taxon>
        <taxon>Actinomycetes</taxon>
        <taxon>Micromonosporales</taxon>
        <taxon>Micromonosporaceae</taxon>
        <taxon>Asanoa</taxon>
    </lineage>
</organism>
<dbReference type="RefSeq" id="WP_203718414.1">
    <property type="nucleotide sequence ID" value="NZ_BONE01000094.1"/>
</dbReference>
<protein>
    <submittedName>
        <fullName evidence="2">Uncharacterized protein</fullName>
    </submittedName>
</protein>
<keyword evidence="1" id="KW-0472">Membrane</keyword>
<keyword evidence="1" id="KW-0812">Transmembrane</keyword>
<dbReference type="InterPro" id="IPR045713">
    <property type="entry name" value="DUF6069"/>
</dbReference>
<feature type="transmembrane region" description="Helical" evidence="1">
    <location>
        <begin position="86"/>
        <end position="105"/>
    </location>
</feature>